<dbReference type="SUPFAM" id="SSF141562">
    <property type="entry name" value="At5g01610-like"/>
    <property type="match status" value="1"/>
</dbReference>
<protein>
    <submittedName>
        <fullName evidence="1">Uncharacterized protein</fullName>
    </submittedName>
</protein>
<dbReference type="InterPro" id="IPR036758">
    <property type="entry name" value="At5g01610-like"/>
</dbReference>
<dbReference type="PANTHER" id="PTHR31676:SF160">
    <property type="entry name" value="OS01G0652700 PROTEIN"/>
    <property type="match status" value="1"/>
</dbReference>
<evidence type="ECO:0000313" key="1">
    <source>
        <dbReference type="EMBL" id="CAK9191215.1"/>
    </source>
</evidence>
<reference evidence="1 2" key="1">
    <citation type="submission" date="2024-02" db="EMBL/GenBank/DDBJ databases">
        <authorList>
            <consortium name="ELIXIR-Norway"/>
            <consortium name="Elixir Norway"/>
        </authorList>
    </citation>
    <scope>NUCLEOTIDE SEQUENCE [LARGE SCALE GENOMIC DNA]</scope>
</reference>
<dbReference type="Gene3D" id="2.30.240.10">
    <property type="entry name" value="At5g01610-like"/>
    <property type="match status" value="1"/>
</dbReference>
<proteinExistence type="predicted"/>
<name>A0ABP0TB10_9BRYO</name>
<gene>
    <name evidence="1" type="ORF">CSSPTR1EN2_LOCUS1279</name>
</gene>
<dbReference type="EMBL" id="OZ019893">
    <property type="protein sequence ID" value="CAK9191215.1"/>
    <property type="molecule type" value="Genomic_DNA"/>
</dbReference>
<organism evidence="1 2">
    <name type="scientific">Sphagnum troendelagicum</name>
    <dbReference type="NCBI Taxonomy" id="128251"/>
    <lineage>
        <taxon>Eukaryota</taxon>
        <taxon>Viridiplantae</taxon>
        <taxon>Streptophyta</taxon>
        <taxon>Embryophyta</taxon>
        <taxon>Bryophyta</taxon>
        <taxon>Sphagnophytina</taxon>
        <taxon>Sphagnopsida</taxon>
        <taxon>Sphagnales</taxon>
        <taxon>Sphagnaceae</taxon>
        <taxon>Sphagnum</taxon>
    </lineage>
</organism>
<dbReference type="Proteomes" id="UP001497512">
    <property type="component" value="Chromosome 1"/>
</dbReference>
<sequence length="138" mass="15487">MAVQLSEKAVVVKGHDECFIRAKELIEKFNLPGGLLPLEYIEEVTYDEETGYFRVKQRSKSSHKFALADKLVSYADEVKGYLQPNRIKNLSGVHAKEFFFWVPIGDISVDEPPTGKIHFKSYAGLGDSFSVEAFAPGQ</sequence>
<dbReference type="PANTHER" id="PTHR31676">
    <property type="entry name" value="T31J12.3 PROTEIN-RELATED"/>
    <property type="match status" value="1"/>
</dbReference>
<keyword evidence="2" id="KW-1185">Reference proteome</keyword>
<dbReference type="Pfam" id="PF04398">
    <property type="entry name" value="DUF538"/>
    <property type="match status" value="1"/>
</dbReference>
<evidence type="ECO:0000313" key="2">
    <source>
        <dbReference type="Proteomes" id="UP001497512"/>
    </source>
</evidence>
<accession>A0ABP0TB10</accession>
<dbReference type="InterPro" id="IPR007493">
    <property type="entry name" value="DUF538"/>
</dbReference>